<evidence type="ECO:0008006" key="3">
    <source>
        <dbReference type="Google" id="ProtNLM"/>
    </source>
</evidence>
<name>A0ABU7VYM7_9BACL</name>
<dbReference type="EMBL" id="JAZHPZ010000019">
    <property type="protein sequence ID" value="MEF2968871.1"/>
    <property type="molecule type" value="Genomic_DNA"/>
</dbReference>
<dbReference type="Proteomes" id="UP001306950">
    <property type="component" value="Unassembled WGS sequence"/>
</dbReference>
<keyword evidence="2" id="KW-1185">Reference proteome</keyword>
<evidence type="ECO:0000313" key="2">
    <source>
        <dbReference type="Proteomes" id="UP001306950"/>
    </source>
</evidence>
<organism evidence="1 2">
    <name type="scientific">Paenibacillus haidiansis</name>
    <dbReference type="NCBI Taxonomy" id="1574488"/>
    <lineage>
        <taxon>Bacteria</taxon>
        <taxon>Bacillati</taxon>
        <taxon>Bacillota</taxon>
        <taxon>Bacilli</taxon>
        <taxon>Bacillales</taxon>
        <taxon>Paenibacillaceae</taxon>
        <taxon>Paenibacillus</taxon>
    </lineage>
</organism>
<reference evidence="1 2" key="1">
    <citation type="submission" date="2024-02" db="EMBL/GenBank/DDBJ databases">
        <title>A nitrogen-fixing paenibacillus bacterium.</title>
        <authorList>
            <person name="Zhang W.L."/>
            <person name="Chen S.F."/>
        </authorList>
    </citation>
    <scope>NUCLEOTIDE SEQUENCE [LARGE SCALE GENOMIC DNA]</scope>
    <source>
        <strain evidence="1 2">M1</strain>
    </source>
</reference>
<evidence type="ECO:0000313" key="1">
    <source>
        <dbReference type="EMBL" id="MEF2968871.1"/>
    </source>
</evidence>
<accession>A0ABU7VYM7</accession>
<comment type="caution">
    <text evidence="1">The sequence shown here is derived from an EMBL/GenBank/DDBJ whole genome shotgun (WGS) entry which is preliminary data.</text>
</comment>
<dbReference type="RefSeq" id="WP_331848991.1">
    <property type="nucleotide sequence ID" value="NZ_JAZHPZ010000019.1"/>
</dbReference>
<gene>
    <name evidence="1" type="ORF">V3851_24035</name>
</gene>
<proteinExistence type="predicted"/>
<sequence>MKLSDLKPGLPIQIIADHPNGYGGRKGKVIAIGTFEGGPKAISVLVDIYEACLLVVEPEGLDPVEPDPLPPGWAEIEV</sequence>
<protein>
    <recommendedName>
        <fullName evidence="3">Nitrogen fixation protein NifZ</fullName>
    </recommendedName>
</protein>